<dbReference type="CDD" id="cd22249">
    <property type="entry name" value="UDM1_RNF168_RNF169-like"/>
    <property type="match status" value="1"/>
</dbReference>
<evidence type="ECO:0008006" key="9">
    <source>
        <dbReference type="Google" id="ProtNLM"/>
    </source>
</evidence>
<dbReference type="PANTHER" id="PTHR24103">
    <property type="entry name" value="E3 UBIQUITIN-PROTEIN LIGASE TRIM"/>
    <property type="match status" value="1"/>
</dbReference>
<dbReference type="SUPFAM" id="SSF49899">
    <property type="entry name" value="Concanavalin A-like lectins/glucanases"/>
    <property type="match status" value="1"/>
</dbReference>
<keyword evidence="1 3" id="KW-0479">Metal-binding</keyword>
<organism evidence="7 8">
    <name type="scientific">Danionella cerebrum</name>
    <dbReference type="NCBI Taxonomy" id="2873325"/>
    <lineage>
        <taxon>Eukaryota</taxon>
        <taxon>Metazoa</taxon>
        <taxon>Chordata</taxon>
        <taxon>Craniata</taxon>
        <taxon>Vertebrata</taxon>
        <taxon>Euteleostomi</taxon>
        <taxon>Actinopterygii</taxon>
        <taxon>Neopterygii</taxon>
        <taxon>Teleostei</taxon>
        <taxon>Ostariophysi</taxon>
        <taxon>Cypriniformes</taxon>
        <taxon>Danionidae</taxon>
        <taxon>Danioninae</taxon>
        <taxon>Danionella</taxon>
    </lineage>
</organism>
<name>A0A553R0J5_9TELE</name>
<evidence type="ECO:0000313" key="7">
    <source>
        <dbReference type="EMBL" id="TRY95704.1"/>
    </source>
</evidence>
<dbReference type="InterPro" id="IPR013320">
    <property type="entry name" value="ConA-like_dom_sf"/>
</dbReference>
<protein>
    <recommendedName>
        <fullName evidence="9">B box-type domain-containing protein</fullName>
    </recommendedName>
</protein>
<dbReference type="AlphaFoldDB" id="A0A553R0J5"/>
<dbReference type="InterPro" id="IPR003877">
    <property type="entry name" value="SPRY_dom"/>
</dbReference>
<gene>
    <name evidence="7" type="ORF">DNTS_022111</name>
</gene>
<dbReference type="InterPro" id="IPR000315">
    <property type="entry name" value="Znf_B-box"/>
</dbReference>
<keyword evidence="4" id="KW-0175">Coiled coil</keyword>
<dbReference type="SMART" id="SM00336">
    <property type="entry name" value="BBOX"/>
    <property type="match status" value="1"/>
</dbReference>
<dbReference type="EMBL" id="SRMA01025351">
    <property type="protein sequence ID" value="TRY95704.1"/>
    <property type="molecule type" value="Genomic_DNA"/>
</dbReference>
<dbReference type="InterPro" id="IPR003879">
    <property type="entry name" value="Butyrophylin_SPRY"/>
</dbReference>
<dbReference type="SUPFAM" id="SSF57845">
    <property type="entry name" value="B-box zinc-binding domain"/>
    <property type="match status" value="1"/>
</dbReference>
<dbReference type="Gene3D" id="3.30.160.60">
    <property type="entry name" value="Classic Zinc Finger"/>
    <property type="match status" value="1"/>
</dbReference>
<dbReference type="PRINTS" id="PR01407">
    <property type="entry name" value="BUTYPHLNCDUF"/>
</dbReference>
<accession>A0A553R0J5</accession>
<keyword evidence="1 3" id="KW-0863">Zinc-finger</keyword>
<dbReference type="Pfam" id="PF13765">
    <property type="entry name" value="PRY"/>
    <property type="match status" value="1"/>
</dbReference>
<dbReference type="PROSITE" id="PS50119">
    <property type="entry name" value="ZF_BBOX"/>
    <property type="match status" value="1"/>
</dbReference>
<dbReference type="OrthoDB" id="6105938at2759"/>
<comment type="caution">
    <text evidence="7">The sequence shown here is derived from an EMBL/GenBank/DDBJ whole genome shotgun (WGS) entry which is preliminary data.</text>
</comment>
<evidence type="ECO:0000256" key="3">
    <source>
        <dbReference type="PROSITE-ProRule" id="PRU00024"/>
    </source>
</evidence>
<evidence type="ECO:0000259" key="6">
    <source>
        <dbReference type="PROSITE" id="PS50188"/>
    </source>
</evidence>
<evidence type="ECO:0000256" key="2">
    <source>
        <dbReference type="ARBA" id="ARBA00022833"/>
    </source>
</evidence>
<dbReference type="GO" id="GO:0008270">
    <property type="term" value="F:zinc ion binding"/>
    <property type="evidence" value="ECO:0007669"/>
    <property type="project" value="UniProtKB-KW"/>
</dbReference>
<evidence type="ECO:0000256" key="4">
    <source>
        <dbReference type="SAM" id="Coils"/>
    </source>
</evidence>
<evidence type="ECO:0000313" key="8">
    <source>
        <dbReference type="Proteomes" id="UP000316079"/>
    </source>
</evidence>
<dbReference type="PROSITE" id="PS50188">
    <property type="entry name" value="B302_SPRY"/>
    <property type="match status" value="1"/>
</dbReference>
<feature type="domain" description="B box-type" evidence="5">
    <location>
        <begin position="74"/>
        <end position="115"/>
    </location>
</feature>
<feature type="coiled-coil region" evidence="4">
    <location>
        <begin position="176"/>
        <end position="222"/>
    </location>
</feature>
<dbReference type="SMART" id="SM00589">
    <property type="entry name" value="PRY"/>
    <property type="match status" value="1"/>
</dbReference>
<dbReference type="Pfam" id="PF00622">
    <property type="entry name" value="SPRY"/>
    <property type="match status" value="1"/>
</dbReference>
<evidence type="ECO:0000259" key="5">
    <source>
        <dbReference type="PROSITE" id="PS50119"/>
    </source>
</evidence>
<proteinExistence type="predicted"/>
<evidence type="ECO:0000256" key="1">
    <source>
        <dbReference type="ARBA" id="ARBA00022771"/>
    </source>
</evidence>
<dbReference type="Proteomes" id="UP000316079">
    <property type="component" value="Unassembled WGS sequence"/>
</dbReference>
<dbReference type="STRING" id="623744.A0A553R0J5"/>
<keyword evidence="8" id="KW-1185">Reference proteome</keyword>
<dbReference type="InterPro" id="IPR043136">
    <property type="entry name" value="B30.2/SPRY_sf"/>
</dbReference>
<dbReference type="InterPro" id="IPR006574">
    <property type="entry name" value="PRY"/>
</dbReference>
<keyword evidence="2" id="KW-0862">Zinc</keyword>
<dbReference type="InterPro" id="IPR001870">
    <property type="entry name" value="B30.2/SPRY"/>
</dbReference>
<dbReference type="Gene3D" id="2.60.120.920">
    <property type="match status" value="1"/>
</dbReference>
<feature type="domain" description="B30.2/SPRY" evidence="6">
    <location>
        <begin position="297"/>
        <end position="476"/>
    </location>
</feature>
<reference evidence="7 8" key="1">
    <citation type="journal article" date="2019" name="Sci. Data">
        <title>Hybrid genome assembly and annotation of Danionella translucida.</title>
        <authorList>
            <person name="Kadobianskyi M."/>
            <person name="Schulze L."/>
            <person name="Schuelke M."/>
            <person name="Judkewitz B."/>
        </authorList>
    </citation>
    <scope>NUCLEOTIDE SEQUENCE [LARGE SCALE GENOMIC DNA]</scope>
    <source>
        <strain evidence="7 8">Bolton</strain>
    </source>
</reference>
<dbReference type="Pfam" id="PF00643">
    <property type="entry name" value="zf-B_box"/>
    <property type="match status" value="1"/>
</dbReference>
<sequence length="476" mass="54138">MNSNPEQARPGRSFRKVDFSTGFHKLNVKVQFSLKQTQDCPVCRRRSSRGDPPINLSLRNMSLLEKKNEEHSVGSEKICSLHHEKLNLFCLEDKRPVCLVCVCSEKHLKHTFKLASEAVASCKEELQQAAALLKWKIKSKGKVKGQFEETLQHIKLQAEQTELQIKQQFVELHEFLSEEEEAVLDALREEEEHKKQMMMEKMTEMDRQISALSLTVEEMEEVLRASDSCLLKVLIFSCNLIKTTVARSCLSDHLCFAFCRSFQTRWKGERLQTPAPDPPFPSRALINVSGFLGNLQFRVWKKMKDFVRCSEPRPAPVILDPNTAPSSLTLSEDLTAMAYDLISTVLPNNAERFECYPCALGSEGFTSGKHSWVVEVDESCSWSLGVTTGSKPRKGRVFFSADFWSLQCGPFQLPGLAVAQKLERIRVDLDYDEGTVSFSDPVLDSHIHTFKTTFNESVFPFFCSPFALRILPCDDY</sequence>
<dbReference type="InterPro" id="IPR050143">
    <property type="entry name" value="TRIM/RBCC"/>
</dbReference>